<reference evidence="1 2" key="1">
    <citation type="journal article" date="2017" name="G3 (Bethesda)">
        <title>The Physical Genome Mapping of Anopheles albimanus Corrected Scaffold Misassemblies and Identified Interarm Rearrangements in Genus Anopheles.</title>
        <authorList>
            <person name="Artemov G.N."/>
            <person name="Peery A.N."/>
            <person name="Jiang X."/>
            <person name="Tu Z."/>
            <person name="Stegniy V.N."/>
            <person name="Sharakhova M.V."/>
            <person name="Sharakhov I.V."/>
        </authorList>
    </citation>
    <scope>NUCLEOTIDE SEQUENCE [LARGE SCALE GENOMIC DNA]</scope>
    <source>
        <strain evidence="1 2">ALBI9_A</strain>
    </source>
</reference>
<keyword evidence="2" id="KW-1185">Reference proteome</keyword>
<dbReference type="Proteomes" id="UP000069272">
    <property type="component" value="Chromosome X"/>
</dbReference>
<dbReference type="VEuPathDB" id="VectorBase:AALB014603"/>
<accession>A0A182FYA7</accession>
<dbReference type="EnsemblMetazoa" id="AALB014603-RA">
    <property type="protein sequence ID" value="AALB014603-PA"/>
    <property type="gene ID" value="AALB014603"/>
</dbReference>
<sequence length="88" mass="10185">MVCCMTPLDQILKGSLLAAGCCIHFTEFTLDVYLLCWSIYARKQESRKRTLEYECPRSQDLTTKEKSRTAQVTHRTTELIKRLTAVKI</sequence>
<name>A0A182FYA7_ANOAL</name>
<reference evidence="1" key="2">
    <citation type="submission" date="2022-08" db="UniProtKB">
        <authorList>
            <consortium name="EnsemblMetazoa"/>
        </authorList>
    </citation>
    <scope>IDENTIFICATION</scope>
    <source>
        <strain evidence="1">STECLA/ALBI9_A</strain>
    </source>
</reference>
<evidence type="ECO:0000313" key="1">
    <source>
        <dbReference type="EnsemblMetazoa" id="AALB014603-PA"/>
    </source>
</evidence>
<dbReference type="AlphaFoldDB" id="A0A182FYA7"/>
<protein>
    <submittedName>
        <fullName evidence="1">Uncharacterized protein</fullName>
    </submittedName>
</protein>
<proteinExistence type="predicted"/>
<evidence type="ECO:0000313" key="2">
    <source>
        <dbReference type="Proteomes" id="UP000069272"/>
    </source>
</evidence>
<organism evidence="1 2">
    <name type="scientific">Anopheles albimanus</name>
    <name type="common">New world malaria mosquito</name>
    <dbReference type="NCBI Taxonomy" id="7167"/>
    <lineage>
        <taxon>Eukaryota</taxon>
        <taxon>Metazoa</taxon>
        <taxon>Ecdysozoa</taxon>
        <taxon>Arthropoda</taxon>
        <taxon>Hexapoda</taxon>
        <taxon>Insecta</taxon>
        <taxon>Pterygota</taxon>
        <taxon>Neoptera</taxon>
        <taxon>Endopterygota</taxon>
        <taxon>Diptera</taxon>
        <taxon>Nematocera</taxon>
        <taxon>Culicoidea</taxon>
        <taxon>Culicidae</taxon>
        <taxon>Anophelinae</taxon>
        <taxon>Anopheles</taxon>
    </lineage>
</organism>